<feature type="transmembrane region" description="Helical" evidence="8">
    <location>
        <begin position="20"/>
        <end position="40"/>
    </location>
</feature>
<gene>
    <name evidence="10" type="ORF">LZ012_03615</name>
</gene>
<evidence type="ECO:0000256" key="1">
    <source>
        <dbReference type="ARBA" id="ARBA00001947"/>
    </source>
</evidence>
<keyword evidence="2" id="KW-0645">Protease</keyword>
<feature type="region of interest" description="Disordered" evidence="7">
    <location>
        <begin position="249"/>
        <end position="276"/>
    </location>
</feature>
<name>A0ABS9JYT5_9RHOO</name>
<proteinExistence type="predicted"/>
<dbReference type="Gene3D" id="3.30.2010.10">
    <property type="entry name" value="Metalloproteases ('zincins'), catalytic domain"/>
    <property type="match status" value="1"/>
</dbReference>
<evidence type="ECO:0000313" key="10">
    <source>
        <dbReference type="EMBL" id="MCG2576080.1"/>
    </source>
</evidence>
<keyword evidence="11" id="KW-1185">Reference proteome</keyword>
<protein>
    <submittedName>
        <fullName evidence="10">M48 family metalloprotease</fullName>
        <ecNumber evidence="10">3.4.24.-</ecNumber>
    </submittedName>
</protein>
<comment type="cofactor">
    <cofactor evidence="1">
        <name>Zn(2+)</name>
        <dbReference type="ChEBI" id="CHEBI:29105"/>
    </cofactor>
</comment>
<feature type="domain" description="Peptidase M48" evidence="9">
    <location>
        <begin position="79"/>
        <end position="260"/>
    </location>
</feature>
<dbReference type="Pfam" id="PF13432">
    <property type="entry name" value="TPR_16"/>
    <property type="match status" value="1"/>
</dbReference>
<evidence type="ECO:0000256" key="3">
    <source>
        <dbReference type="ARBA" id="ARBA00022723"/>
    </source>
</evidence>
<dbReference type="Proteomes" id="UP001165384">
    <property type="component" value="Unassembled WGS sequence"/>
</dbReference>
<comment type="caution">
    <text evidence="10">The sequence shown here is derived from an EMBL/GenBank/DDBJ whole genome shotgun (WGS) entry which is preliminary data.</text>
</comment>
<dbReference type="Gene3D" id="1.25.40.10">
    <property type="entry name" value="Tetratricopeptide repeat domain"/>
    <property type="match status" value="1"/>
</dbReference>
<dbReference type="PANTHER" id="PTHR22726">
    <property type="entry name" value="METALLOENDOPEPTIDASE OMA1"/>
    <property type="match status" value="1"/>
</dbReference>
<dbReference type="Pfam" id="PF01435">
    <property type="entry name" value="Peptidase_M48"/>
    <property type="match status" value="1"/>
</dbReference>
<keyword evidence="8" id="KW-0472">Membrane</keyword>
<evidence type="ECO:0000256" key="4">
    <source>
        <dbReference type="ARBA" id="ARBA00022801"/>
    </source>
</evidence>
<evidence type="ECO:0000256" key="5">
    <source>
        <dbReference type="ARBA" id="ARBA00022833"/>
    </source>
</evidence>
<keyword evidence="8" id="KW-0812">Transmembrane</keyword>
<dbReference type="EMBL" id="JAKLTN010000001">
    <property type="protein sequence ID" value="MCG2576080.1"/>
    <property type="molecule type" value="Genomic_DNA"/>
</dbReference>
<keyword evidence="5" id="KW-0862">Zinc</keyword>
<dbReference type="PROSITE" id="PS51318">
    <property type="entry name" value="TAT"/>
    <property type="match status" value="1"/>
</dbReference>
<dbReference type="InterPro" id="IPR011990">
    <property type="entry name" value="TPR-like_helical_dom_sf"/>
</dbReference>
<dbReference type="GO" id="GO:0008237">
    <property type="term" value="F:metallopeptidase activity"/>
    <property type="evidence" value="ECO:0007669"/>
    <property type="project" value="UniProtKB-KW"/>
</dbReference>
<dbReference type="SUPFAM" id="SSF48452">
    <property type="entry name" value="TPR-like"/>
    <property type="match status" value="1"/>
</dbReference>
<dbReference type="PANTHER" id="PTHR22726:SF24">
    <property type="entry name" value="M48 FAMILY METALLOPEPTIDASE"/>
    <property type="match status" value="1"/>
</dbReference>
<evidence type="ECO:0000313" key="11">
    <source>
        <dbReference type="Proteomes" id="UP001165384"/>
    </source>
</evidence>
<organism evidence="10 11">
    <name type="scientific">Dechloromonas hankyongensis</name>
    <dbReference type="NCBI Taxonomy" id="2908002"/>
    <lineage>
        <taxon>Bacteria</taxon>
        <taxon>Pseudomonadati</taxon>
        <taxon>Pseudomonadota</taxon>
        <taxon>Betaproteobacteria</taxon>
        <taxon>Rhodocyclales</taxon>
        <taxon>Azonexaceae</taxon>
        <taxon>Dechloromonas</taxon>
    </lineage>
</organism>
<dbReference type="InterPro" id="IPR006311">
    <property type="entry name" value="TAT_signal"/>
</dbReference>
<keyword evidence="6 10" id="KW-0482">Metalloprotease</keyword>
<sequence length="444" mass="48177">MDHQAFASNLLHQRLSRRQVLWLLGAGAVSAAAGCATSPVGGSPILVGMSEDEEKAVDQKVAPQQFSQDLGAVQDERINQYLSEVGRRLDAKSHRPQMPYSYRVLNANYVNAYTFPGGAVGVTRGILVDLDNEAELAALLGHELGHVNARHAARRQGQAMVTQVAMTGVNIIGSVAGVGGLTDIGTQLGASVLLSSYSRDNEREADALGQEYMVRAGYPASGMVGLQQLLVDQEKESPGMLKTMFATHPMSSERRDTARQMAESKYTASNGRDKGRERFMDSTTSLRKLKPTIEACQKGEVAMARKDYAKAEDSFRAAVKATPRDYAANLLLAKCLSAQDKDAAALDYARTAAGIYPQEAQAQKMVGVLALARKEPATAYEHLERYDRLMPGEAGVTFLKGVSLEGMGRQQEAASHYATYLKRTQKGQAAEYAYSRLQAWGYSK</sequence>
<keyword evidence="3" id="KW-0479">Metal-binding</keyword>
<evidence type="ECO:0000256" key="6">
    <source>
        <dbReference type="ARBA" id="ARBA00023049"/>
    </source>
</evidence>
<keyword evidence="8" id="KW-1133">Transmembrane helix</keyword>
<dbReference type="RefSeq" id="WP_275707644.1">
    <property type="nucleotide sequence ID" value="NZ_JAKLTN010000001.1"/>
</dbReference>
<evidence type="ECO:0000256" key="8">
    <source>
        <dbReference type="SAM" id="Phobius"/>
    </source>
</evidence>
<evidence type="ECO:0000259" key="9">
    <source>
        <dbReference type="Pfam" id="PF01435"/>
    </source>
</evidence>
<dbReference type="EC" id="3.4.24.-" evidence="10"/>
<dbReference type="InterPro" id="IPR001915">
    <property type="entry name" value="Peptidase_M48"/>
</dbReference>
<dbReference type="InterPro" id="IPR051156">
    <property type="entry name" value="Mito/Outer_Membr_Metalloprot"/>
</dbReference>
<evidence type="ECO:0000256" key="7">
    <source>
        <dbReference type="SAM" id="MobiDB-lite"/>
    </source>
</evidence>
<accession>A0ABS9JYT5</accession>
<evidence type="ECO:0000256" key="2">
    <source>
        <dbReference type="ARBA" id="ARBA00022670"/>
    </source>
</evidence>
<reference evidence="10" key="1">
    <citation type="submission" date="2022-01" db="EMBL/GenBank/DDBJ databases">
        <authorList>
            <person name="Jo J.-H."/>
            <person name="Im W.-T."/>
        </authorList>
    </citation>
    <scope>NUCLEOTIDE SEQUENCE</scope>
    <source>
        <strain evidence="10">XY25</strain>
    </source>
</reference>
<keyword evidence="4 10" id="KW-0378">Hydrolase</keyword>